<dbReference type="FunFam" id="1.20.58.1020:FF:000001">
    <property type="entry name" value="DNA replication complex GINS protein PSF2"/>
    <property type="match status" value="1"/>
</dbReference>
<proteinExistence type="inferred from homology"/>
<dbReference type="Proteomes" id="UP000193218">
    <property type="component" value="Unassembled WGS sequence"/>
</dbReference>
<dbReference type="STRING" id="4999.A0A1Y1U8B4"/>
<dbReference type="InterPro" id="IPR056784">
    <property type="entry name" value="PSF2_N"/>
</dbReference>
<evidence type="ECO:0000313" key="11">
    <source>
        <dbReference type="EMBL" id="ORX34280.1"/>
    </source>
</evidence>
<evidence type="ECO:0000256" key="5">
    <source>
        <dbReference type="ARBA" id="ARBA00022829"/>
    </source>
</evidence>
<dbReference type="SUPFAM" id="SSF160059">
    <property type="entry name" value="PriA/YqbF domain"/>
    <property type="match status" value="1"/>
</dbReference>
<dbReference type="FunFam" id="3.40.5.50:FF:000001">
    <property type="entry name" value="DNA replication complex GINS protein PSF2"/>
    <property type="match status" value="1"/>
</dbReference>
<dbReference type="GO" id="GO:0000811">
    <property type="term" value="C:GINS complex"/>
    <property type="evidence" value="ECO:0007669"/>
    <property type="project" value="TreeGrafter"/>
</dbReference>
<evidence type="ECO:0000256" key="4">
    <source>
        <dbReference type="ARBA" id="ARBA00022705"/>
    </source>
</evidence>
<comment type="subcellular location">
    <subcellularLocation>
        <location evidence="1 7">Nucleus</location>
    </subcellularLocation>
</comment>
<dbReference type="GO" id="GO:0006260">
    <property type="term" value="P:DNA replication"/>
    <property type="evidence" value="ECO:0007669"/>
    <property type="project" value="UniProtKB-KW"/>
</dbReference>
<dbReference type="InterPro" id="IPR021151">
    <property type="entry name" value="GINS_A"/>
</dbReference>
<comment type="subunit">
    <text evidence="7">Component of the GINS complex.</text>
</comment>
<protein>
    <recommendedName>
        <fullName evidence="3 7">DNA replication complex GINS protein PSF2</fullName>
    </recommendedName>
</protein>
<accession>A0A1Y1U8B4</accession>
<feature type="region of interest" description="Disordered" evidence="8">
    <location>
        <begin position="182"/>
        <end position="204"/>
    </location>
</feature>
<evidence type="ECO:0000256" key="7">
    <source>
        <dbReference type="PIRNR" id="PIRNR028998"/>
    </source>
</evidence>
<keyword evidence="6 7" id="KW-0539">Nucleus</keyword>
<evidence type="ECO:0000256" key="2">
    <source>
        <dbReference type="ARBA" id="ARBA00010565"/>
    </source>
</evidence>
<dbReference type="Pfam" id="PF05916">
    <property type="entry name" value="Sld5"/>
    <property type="match status" value="1"/>
</dbReference>
<dbReference type="SUPFAM" id="SSF158573">
    <property type="entry name" value="GINS helical bundle-like"/>
    <property type="match status" value="1"/>
</dbReference>
<feature type="domain" description="GINS subunit" evidence="9">
    <location>
        <begin position="75"/>
        <end position="180"/>
    </location>
</feature>
<dbReference type="InParanoid" id="A0A1Y1U8B4"/>
<dbReference type="InterPro" id="IPR036224">
    <property type="entry name" value="GINS_bundle-like_dom_sf"/>
</dbReference>
<dbReference type="FunCoup" id="A0A1Y1U8B4">
    <property type="interactions" value="382"/>
</dbReference>
<dbReference type="GO" id="GO:0000727">
    <property type="term" value="P:double-strand break repair via break-induced replication"/>
    <property type="evidence" value="ECO:0007669"/>
    <property type="project" value="TreeGrafter"/>
</dbReference>
<evidence type="ECO:0000256" key="8">
    <source>
        <dbReference type="SAM" id="MobiDB-lite"/>
    </source>
</evidence>
<dbReference type="PIRSF" id="PIRSF028998">
    <property type="entry name" value="GINS_Psf2_subgr"/>
    <property type="match status" value="1"/>
</dbReference>
<dbReference type="OrthoDB" id="1938138at2759"/>
<dbReference type="InterPro" id="IPR007257">
    <property type="entry name" value="GINS_Psf2"/>
</dbReference>
<comment type="caution">
    <text evidence="11">The sequence shown here is derived from an EMBL/GenBank/DDBJ whole genome shotgun (WGS) entry which is preliminary data.</text>
</comment>
<keyword evidence="4 7" id="KW-0235">DNA replication</keyword>
<feature type="domain" description="DNA replication complex GINS protein PSF2 N-terminal" evidence="10">
    <location>
        <begin position="12"/>
        <end position="71"/>
    </location>
</feature>
<organism evidence="11 12">
    <name type="scientific">Kockovaella imperatae</name>
    <dbReference type="NCBI Taxonomy" id="4999"/>
    <lineage>
        <taxon>Eukaryota</taxon>
        <taxon>Fungi</taxon>
        <taxon>Dikarya</taxon>
        <taxon>Basidiomycota</taxon>
        <taxon>Agaricomycotina</taxon>
        <taxon>Tremellomycetes</taxon>
        <taxon>Tremellales</taxon>
        <taxon>Cuniculitremaceae</taxon>
        <taxon>Kockovaella</taxon>
    </lineage>
</organism>
<evidence type="ECO:0000259" key="9">
    <source>
        <dbReference type="Pfam" id="PF05916"/>
    </source>
</evidence>
<keyword evidence="12" id="KW-1185">Reference proteome</keyword>
<sequence length="204" mass="22860">MALPKSLVATLTPDELTFLAEEDRVQIVPLFSMTRVRLLSGIYGPFQPPSATTVPLWLALSLKKKRKCRIVPPEWMSADRLQALLKDEKENAEGFEPLPRRFIETSKVLLDLASDDLYSPTMLRSLLKDLREVRQAKIRLGLQSEGVMRGSYLQVTNLTPLELSELKPFLVKAMGMMQSLEPRGDEEEGQGNDGALGGYTQQSI</sequence>
<dbReference type="CDD" id="cd21694">
    <property type="entry name" value="GINS_B_Psf2"/>
    <property type="match status" value="1"/>
</dbReference>
<dbReference type="EMBL" id="NBSH01000015">
    <property type="protein sequence ID" value="ORX34280.1"/>
    <property type="molecule type" value="Genomic_DNA"/>
</dbReference>
<dbReference type="Gene3D" id="3.40.5.50">
    <property type="match status" value="1"/>
</dbReference>
<keyword evidence="5" id="KW-0159">Chromosome partition</keyword>
<evidence type="ECO:0000313" key="12">
    <source>
        <dbReference type="Proteomes" id="UP000193218"/>
    </source>
</evidence>
<dbReference type="GO" id="GO:0007059">
    <property type="term" value="P:chromosome segregation"/>
    <property type="evidence" value="ECO:0007669"/>
    <property type="project" value="UniProtKB-KW"/>
</dbReference>
<evidence type="ECO:0000256" key="6">
    <source>
        <dbReference type="ARBA" id="ARBA00023242"/>
    </source>
</evidence>
<dbReference type="CDD" id="cd11712">
    <property type="entry name" value="GINS_A_psf2"/>
    <property type="match status" value="1"/>
</dbReference>
<evidence type="ECO:0000256" key="3">
    <source>
        <dbReference type="ARBA" id="ARBA00015139"/>
    </source>
</evidence>
<comment type="similarity">
    <text evidence="2 7">Belongs to the GINS2/PSF2 family.</text>
</comment>
<reference evidence="11 12" key="1">
    <citation type="submission" date="2017-03" db="EMBL/GenBank/DDBJ databases">
        <title>Widespread Adenine N6-methylation of Active Genes in Fungi.</title>
        <authorList>
            <consortium name="DOE Joint Genome Institute"/>
            <person name="Mondo S.J."/>
            <person name="Dannebaum R.O."/>
            <person name="Kuo R.C."/>
            <person name="Louie K.B."/>
            <person name="Bewick A.J."/>
            <person name="Labutti K."/>
            <person name="Haridas S."/>
            <person name="Kuo A."/>
            <person name="Salamov A."/>
            <person name="Ahrendt S.R."/>
            <person name="Lau R."/>
            <person name="Bowen B.P."/>
            <person name="Lipzen A."/>
            <person name="Sullivan W."/>
            <person name="Andreopoulos W.B."/>
            <person name="Clum A."/>
            <person name="Lindquist E."/>
            <person name="Daum C."/>
            <person name="Northen T.R."/>
            <person name="Ramamoorthy G."/>
            <person name="Schmitz R.J."/>
            <person name="Gryganskyi A."/>
            <person name="Culley D."/>
            <person name="Magnuson J."/>
            <person name="James T.Y."/>
            <person name="O'Malley M.A."/>
            <person name="Stajich J.E."/>
            <person name="Spatafora J.W."/>
            <person name="Visel A."/>
            <person name="Grigoriev I.V."/>
        </authorList>
    </citation>
    <scope>NUCLEOTIDE SEQUENCE [LARGE SCALE GENOMIC DNA]</scope>
    <source>
        <strain evidence="11 12">NRRL Y-17943</strain>
    </source>
</reference>
<evidence type="ECO:0000256" key="1">
    <source>
        <dbReference type="ARBA" id="ARBA00004123"/>
    </source>
</evidence>
<dbReference type="PANTHER" id="PTHR12772">
    <property type="entry name" value="DNA REPLICATION COMPLEX GINS PROTEIN PSF2"/>
    <property type="match status" value="1"/>
</dbReference>
<dbReference type="Pfam" id="PF25005">
    <property type="entry name" value="PSF2_N"/>
    <property type="match status" value="1"/>
</dbReference>
<dbReference type="GeneID" id="33558805"/>
<dbReference type="PANTHER" id="PTHR12772:SF0">
    <property type="entry name" value="DNA REPLICATION COMPLEX GINS PROTEIN PSF2"/>
    <property type="match status" value="1"/>
</dbReference>
<evidence type="ECO:0000259" key="10">
    <source>
        <dbReference type="Pfam" id="PF25005"/>
    </source>
</evidence>
<dbReference type="AlphaFoldDB" id="A0A1Y1U8B4"/>
<dbReference type="RefSeq" id="XP_021868558.1">
    <property type="nucleotide sequence ID" value="XM_022016996.1"/>
</dbReference>
<gene>
    <name evidence="11" type="ORF">BD324DRAFT_637367</name>
</gene>
<dbReference type="Gene3D" id="1.20.58.1020">
    <property type="match status" value="1"/>
</dbReference>
<name>A0A1Y1U8B4_9TREE</name>